<proteinExistence type="predicted"/>
<feature type="transmembrane region" description="Helical" evidence="1">
    <location>
        <begin position="28"/>
        <end position="52"/>
    </location>
</feature>
<keyword evidence="1" id="KW-0812">Transmembrane</keyword>
<dbReference type="Proteomes" id="UP001457282">
    <property type="component" value="Unassembled WGS sequence"/>
</dbReference>
<gene>
    <name evidence="2" type="ORF">M0R45_005927</name>
</gene>
<keyword evidence="1" id="KW-1133">Transmembrane helix</keyword>
<reference evidence="2 3" key="1">
    <citation type="journal article" date="2023" name="G3 (Bethesda)">
        <title>A chromosome-length genome assembly and annotation of blackberry (Rubus argutus, cv. 'Hillquist').</title>
        <authorList>
            <person name="Bruna T."/>
            <person name="Aryal R."/>
            <person name="Dudchenko O."/>
            <person name="Sargent D.J."/>
            <person name="Mead D."/>
            <person name="Buti M."/>
            <person name="Cavallini A."/>
            <person name="Hytonen T."/>
            <person name="Andres J."/>
            <person name="Pham M."/>
            <person name="Weisz D."/>
            <person name="Mascagni F."/>
            <person name="Usai G."/>
            <person name="Natali L."/>
            <person name="Bassil N."/>
            <person name="Fernandez G.E."/>
            <person name="Lomsadze A."/>
            <person name="Armour M."/>
            <person name="Olukolu B."/>
            <person name="Poorten T."/>
            <person name="Britton C."/>
            <person name="Davik J."/>
            <person name="Ashrafi H."/>
            <person name="Aiden E.L."/>
            <person name="Borodovsky M."/>
            <person name="Worthington M."/>
        </authorList>
    </citation>
    <scope>NUCLEOTIDE SEQUENCE [LARGE SCALE GENOMIC DNA]</scope>
    <source>
        <strain evidence="2">PI 553951</strain>
    </source>
</reference>
<keyword evidence="3" id="KW-1185">Reference proteome</keyword>
<dbReference type="AlphaFoldDB" id="A0AAW1YP49"/>
<accession>A0AAW1YP49</accession>
<evidence type="ECO:0000313" key="3">
    <source>
        <dbReference type="Proteomes" id="UP001457282"/>
    </source>
</evidence>
<comment type="caution">
    <text evidence="2">The sequence shown here is derived from an EMBL/GenBank/DDBJ whole genome shotgun (WGS) entry which is preliminary data.</text>
</comment>
<name>A0AAW1YP49_RUBAR</name>
<dbReference type="EMBL" id="JBEDUW010000001">
    <property type="protein sequence ID" value="KAK9950435.1"/>
    <property type="molecule type" value="Genomic_DNA"/>
</dbReference>
<protein>
    <submittedName>
        <fullName evidence="2">Uncharacterized protein</fullName>
    </submittedName>
</protein>
<sequence length="110" mass="12091">MRKVNVFLQHTTQSIFGMSLLLVWFFKFNILFCFFSFPLSISFFSFISLFTVERDAEMGALRDCSAGIGELGSRLDCSGEMAGLHGRRRAAEARHGIGVAAALSFAAGLD</sequence>
<keyword evidence="1" id="KW-0472">Membrane</keyword>
<evidence type="ECO:0000256" key="1">
    <source>
        <dbReference type="SAM" id="Phobius"/>
    </source>
</evidence>
<organism evidence="2 3">
    <name type="scientific">Rubus argutus</name>
    <name type="common">Southern blackberry</name>
    <dbReference type="NCBI Taxonomy" id="59490"/>
    <lineage>
        <taxon>Eukaryota</taxon>
        <taxon>Viridiplantae</taxon>
        <taxon>Streptophyta</taxon>
        <taxon>Embryophyta</taxon>
        <taxon>Tracheophyta</taxon>
        <taxon>Spermatophyta</taxon>
        <taxon>Magnoliopsida</taxon>
        <taxon>eudicotyledons</taxon>
        <taxon>Gunneridae</taxon>
        <taxon>Pentapetalae</taxon>
        <taxon>rosids</taxon>
        <taxon>fabids</taxon>
        <taxon>Rosales</taxon>
        <taxon>Rosaceae</taxon>
        <taxon>Rosoideae</taxon>
        <taxon>Rosoideae incertae sedis</taxon>
        <taxon>Rubus</taxon>
    </lineage>
</organism>
<evidence type="ECO:0000313" key="2">
    <source>
        <dbReference type="EMBL" id="KAK9950435.1"/>
    </source>
</evidence>